<accession>A0ABW8G203</accession>
<gene>
    <name evidence="1" type="ORF">ACIPSN_17525</name>
</gene>
<protein>
    <submittedName>
        <fullName evidence="1">Uncharacterized protein</fullName>
    </submittedName>
</protein>
<organism evidence="1 2">
    <name type="scientific">Pectobacterium parvum</name>
    <dbReference type="NCBI Taxonomy" id="2778550"/>
    <lineage>
        <taxon>Bacteria</taxon>
        <taxon>Pseudomonadati</taxon>
        <taxon>Pseudomonadota</taxon>
        <taxon>Gammaproteobacteria</taxon>
        <taxon>Enterobacterales</taxon>
        <taxon>Pectobacteriaceae</taxon>
        <taxon>Pectobacterium</taxon>
    </lineage>
</organism>
<evidence type="ECO:0000313" key="1">
    <source>
        <dbReference type="EMBL" id="MFJ5323131.1"/>
    </source>
</evidence>
<dbReference type="SUPFAM" id="SSF48498">
    <property type="entry name" value="Tetracyclin repressor-like, C-terminal domain"/>
    <property type="match status" value="1"/>
</dbReference>
<keyword evidence="2" id="KW-1185">Reference proteome</keyword>
<dbReference type="InterPro" id="IPR036271">
    <property type="entry name" value="Tet_transcr_reg_TetR-rel_C_sf"/>
</dbReference>
<sequence length="68" mass="7633">MELTADYFNIQLNWLNKILLAAKRTGELAPTILPLKAAWLIIGTFEGGSIVSRVLRSTSIYQDNLKKI</sequence>
<dbReference type="Proteomes" id="UP001617714">
    <property type="component" value="Unassembled WGS sequence"/>
</dbReference>
<dbReference type="EMBL" id="JBIXKD010000022">
    <property type="protein sequence ID" value="MFJ5323131.1"/>
    <property type="molecule type" value="Genomic_DNA"/>
</dbReference>
<evidence type="ECO:0000313" key="2">
    <source>
        <dbReference type="Proteomes" id="UP001617714"/>
    </source>
</evidence>
<dbReference type="Gene3D" id="1.10.357.10">
    <property type="entry name" value="Tetracycline Repressor, domain 2"/>
    <property type="match status" value="1"/>
</dbReference>
<comment type="caution">
    <text evidence="1">The sequence shown here is derived from an EMBL/GenBank/DDBJ whole genome shotgun (WGS) entry which is preliminary data.</text>
</comment>
<reference evidence="1 2" key="1">
    <citation type="submission" date="2024-10" db="EMBL/GenBank/DDBJ databases">
        <authorList>
            <person name="Lu C.-H."/>
        </authorList>
    </citation>
    <scope>NUCLEOTIDE SEQUENCE [LARGE SCALE GENOMIC DNA]</scope>
    <source>
        <strain evidence="1 2">22QBSP01-2</strain>
    </source>
</reference>
<proteinExistence type="predicted"/>
<name>A0ABW8G203_9GAMM</name>
<dbReference type="RefSeq" id="WP_131526235.1">
    <property type="nucleotide sequence ID" value="NZ_CP046377.1"/>
</dbReference>